<dbReference type="InterPro" id="IPR038670">
    <property type="entry name" value="HslJ-like_sf"/>
</dbReference>
<name>A0A075MS45_9ARCH</name>
<dbReference type="RefSeq" id="WP_148700935.1">
    <property type="nucleotide sequence ID" value="NZ_CP007174.1"/>
</dbReference>
<dbReference type="InterPro" id="IPR005184">
    <property type="entry name" value="DUF306_Meta_HslJ"/>
</dbReference>
<feature type="domain" description="DUF306" evidence="1">
    <location>
        <begin position="10"/>
        <end position="116"/>
    </location>
</feature>
<organism evidence="2 3">
    <name type="scientific">Candidatus Nitrososphaera evergladensis SR1</name>
    <dbReference type="NCBI Taxonomy" id="1459636"/>
    <lineage>
        <taxon>Archaea</taxon>
        <taxon>Nitrososphaerota</taxon>
        <taxon>Nitrososphaeria</taxon>
        <taxon>Nitrososphaerales</taxon>
        <taxon>Nitrososphaeraceae</taxon>
        <taxon>Nitrososphaera</taxon>
    </lineage>
</organism>
<dbReference type="OrthoDB" id="379136at2157"/>
<dbReference type="Pfam" id="PF03724">
    <property type="entry name" value="META"/>
    <property type="match status" value="1"/>
</dbReference>
<protein>
    <submittedName>
        <fullName evidence="2">META domain protein</fullName>
    </submittedName>
</protein>
<reference evidence="2 3" key="1">
    <citation type="journal article" date="2014" name="PLoS ONE">
        <title>Genome Sequence of Candidatus Nitrososphaera evergladensis from Group I.1b Enriched from Everglades Soil Reveals Novel Genomic Features of the Ammonia-Oxidizing Archaea.</title>
        <authorList>
            <person name="Zhalnina K.V."/>
            <person name="Dias R."/>
            <person name="Leonard M.T."/>
            <person name="Dorr de Quadros P."/>
            <person name="Camargo F.A."/>
            <person name="Drew J.C."/>
            <person name="Farmerie W.G."/>
            <person name="Daroub S.H."/>
            <person name="Triplett E.W."/>
        </authorList>
    </citation>
    <scope>NUCLEOTIDE SEQUENCE [LARGE SCALE GENOMIC DNA]</scope>
    <source>
        <strain evidence="2 3">SR1</strain>
    </source>
</reference>
<keyword evidence="3" id="KW-1185">Reference proteome</keyword>
<dbReference type="GeneID" id="41598013"/>
<dbReference type="Gene3D" id="2.40.128.270">
    <property type="match status" value="1"/>
</dbReference>
<accession>A0A075MS45</accession>
<dbReference type="KEGG" id="nev:NTE_02298"/>
<proteinExistence type="predicted"/>
<gene>
    <name evidence="2" type="ORF">NTE_02298</name>
</gene>
<evidence type="ECO:0000313" key="2">
    <source>
        <dbReference type="EMBL" id="AIF84351.1"/>
    </source>
</evidence>
<dbReference type="AlphaFoldDB" id="A0A075MS45"/>
<dbReference type="EMBL" id="CP007174">
    <property type="protein sequence ID" value="AIF84351.1"/>
    <property type="molecule type" value="Genomic_DNA"/>
</dbReference>
<evidence type="ECO:0000259" key="1">
    <source>
        <dbReference type="Pfam" id="PF03724"/>
    </source>
</evidence>
<evidence type="ECO:0000313" key="3">
    <source>
        <dbReference type="Proteomes" id="UP000028194"/>
    </source>
</evidence>
<dbReference type="Proteomes" id="UP000028194">
    <property type="component" value="Chromosome"/>
</dbReference>
<dbReference type="STRING" id="1459636.NTE_02298"/>
<dbReference type="HOGENOM" id="CLU_139555_0_0_2"/>
<sequence>MKGNSNATNEELTAYAWQMRSFSLDGHDIIDVRDYEIALSVNRTQIDGRICNGFGGSVQYVNSSTIKGQQIAFTTALCTAPTRGPIMMEVEDAFKNGLNNGMTISKEGDTLVLKDVVTNSTFTYGKPQQ</sequence>